<keyword evidence="11 16" id="KW-0573">Peptidoglycan synthesis</keyword>
<dbReference type="UniPathway" id="UPA00219"/>
<dbReference type="EMBL" id="MHIM01000034">
    <property type="protein sequence ID" value="OGY51527.1"/>
    <property type="molecule type" value="Genomic_DNA"/>
</dbReference>
<evidence type="ECO:0000256" key="11">
    <source>
        <dbReference type="ARBA" id="ARBA00022984"/>
    </source>
</evidence>
<dbReference type="Proteomes" id="UP000177376">
    <property type="component" value="Unassembled WGS sequence"/>
</dbReference>
<reference evidence="18 19" key="1">
    <citation type="journal article" date="2016" name="Nat. Commun.">
        <title>Thousands of microbial genomes shed light on interconnected biogeochemical processes in an aquifer system.</title>
        <authorList>
            <person name="Anantharaman K."/>
            <person name="Brown C.T."/>
            <person name="Hug L.A."/>
            <person name="Sharon I."/>
            <person name="Castelle C.J."/>
            <person name="Probst A.J."/>
            <person name="Thomas B.C."/>
            <person name="Singh A."/>
            <person name="Wilkins M.J."/>
            <person name="Karaoz U."/>
            <person name="Brodie E.L."/>
            <person name="Williams K.H."/>
            <person name="Hubbard S.S."/>
            <person name="Banfield J.F."/>
        </authorList>
    </citation>
    <scope>NUCLEOTIDE SEQUENCE [LARGE SCALE GENOMIC DNA]</scope>
</reference>
<dbReference type="NCBIfam" id="TIGR00179">
    <property type="entry name" value="murB"/>
    <property type="match status" value="1"/>
</dbReference>
<dbReference type="GO" id="GO:0071555">
    <property type="term" value="P:cell wall organization"/>
    <property type="evidence" value="ECO:0007669"/>
    <property type="project" value="UniProtKB-KW"/>
</dbReference>
<comment type="function">
    <text evidence="2 16">Cell wall formation.</text>
</comment>
<feature type="active site" evidence="16">
    <location>
        <position position="170"/>
    </location>
</feature>
<dbReference type="InterPro" id="IPR016169">
    <property type="entry name" value="FAD-bd_PCMH_sub2"/>
</dbReference>
<dbReference type="Gene3D" id="3.90.78.10">
    <property type="entry name" value="UDP-N-acetylenolpyruvoylglucosamine reductase, C-terminal domain"/>
    <property type="match status" value="1"/>
</dbReference>
<evidence type="ECO:0000256" key="16">
    <source>
        <dbReference type="HAMAP-Rule" id="MF_00037"/>
    </source>
</evidence>
<dbReference type="InterPro" id="IPR036318">
    <property type="entry name" value="FAD-bd_PCMH-like_sf"/>
</dbReference>
<dbReference type="HAMAP" id="MF_00037">
    <property type="entry name" value="MurB"/>
    <property type="match status" value="1"/>
</dbReference>
<dbReference type="InterPro" id="IPR006094">
    <property type="entry name" value="Oxid_FAD_bind_N"/>
</dbReference>
<keyword evidence="13 16" id="KW-0131">Cell cycle</keyword>
<accession>A0A1G1YJ73</accession>
<proteinExistence type="inferred from homology"/>
<dbReference type="AlphaFoldDB" id="A0A1G1YJ73"/>
<comment type="subcellular location">
    <subcellularLocation>
        <location evidence="3 16">Cytoplasm</location>
    </subcellularLocation>
</comment>
<comment type="caution">
    <text evidence="18">The sequence shown here is derived from an EMBL/GenBank/DDBJ whole genome shotgun (WGS) entry which is preliminary data.</text>
</comment>
<evidence type="ECO:0000256" key="9">
    <source>
        <dbReference type="ARBA" id="ARBA00022857"/>
    </source>
</evidence>
<dbReference type="InterPro" id="IPR016167">
    <property type="entry name" value="FAD-bd_PCMH_sub1"/>
</dbReference>
<dbReference type="GO" id="GO:0008762">
    <property type="term" value="F:UDP-N-acetylmuramate dehydrogenase activity"/>
    <property type="evidence" value="ECO:0007669"/>
    <property type="project" value="UniProtKB-UniRule"/>
</dbReference>
<dbReference type="NCBIfam" id="NF010480">
    <property type="entry name" value="PRK13905.1"/>
    <property type="match status" value="1"/>
</dbReference>
<dbReference type="Gene3D" id="3.30.43.10">
    <property type="entry name" value="Uridine Diphospho-n-acetylenolpyruvylglucosamine Reductase, domain 2"/>
    <property type="match status" value="1"/>
</dbReference>
<evidence type="ECO:0000256" key="6">
    <source>
        <dbReference type="ARBA" id="ARBA00022618"/>
    </source>
</evidence>
<evidence type="ECO:0000256" key="8">
    <source>
        <dbReference type="ARBA" id="ARBA00022827"/>
    </source>
</evidence>
<dbReference type="SUPFAM" id="SSF56176">
    <property type="entry name" value="FAD-binding/transporter-associated domain-like"/>
    <property type="match status" value="1"/>
</dbReference>
<dbReference type="Pfam" id="PF01565">
    <property type="entry name" value="FAD_binding_4"/>
    <property type="match status" value="1"/>
</dbReference>
<sequence length="321" mass="35344">MDTLIKLKFVVAGAIYENELLAPYTSFKIGGPAKYFAVIDSAKDLLKLVNEADKLKLPYLILGSGTNILFSDNGFNGLVIKMNNSKIKIKDETLEGEAGVLLSKAVGSALASGLSGLEWAVGIPGTIGGAICNNAGAYGGDLAQIIKEVEIVRNHKIRRINNKKCAFTYRSSIFKNKDHQDVILSAIFNLKRGDKNAIKSKMDEIILKRKQKADSYPSVGSVFKNFKLTAKEMEEFIIRHPDFPQDFIQHNTIPAAWLIESCGLKGQTIGGAMVSEKQAGWIINLGQATAENVIMLISVIKQQVRFKFNLQLVEEIEYKGF</sequence>
<comment type="cofactor">
    <cofactor evidence="1 16">
        <name>FAD</name>
        <dbReference type="ChEBI" id="CHEBI:57692"/>
    </cofactor>
</comment>
<comment type="catalytic activity">
    <reaction evidence="15 16">
        <text>UDP-N-acetyl-alpha-D-muramate + NADP(+) = UDP-N-acetyl-3-O-(1-carboxyvinyl)-alpha-D-glucosamine + NADPH + H(+)</text>
        <dbReference type="Rhea" id="RHEA:12248"/>
        <dbReference type="ChEBI" id="CHEBI:15378"/>
        <dbReference type="ChEBI" id="CHEBI:57783"/>
        <dbReference type="ChEBI" id="CHEBI:58349"/>
        <dbReference type="ChEBI" id="CHEBI:68483"/>
        <dbReference type="ChEBI" id="CHEBI:70757"/>
        <dbReference type="EC" id="1.3.1.98"/>
    </reaction>
</comment>
<evidence type="ECO:0000256" key="2">
    <source>
        <dbReference type="ARBA" id="ARBA00003921"/>
    </source>
</evidence>
<dbReference type="GO" id="GO:0071949">
    <property type="term" value="F:FAD binding"/>
    <property type="evidence" value="ECO:0007669"/>
    <property type="project" value="InterPro"/>
</dbReference>
<dbReference type="InterPro" id="IPR036635">
    <property type="entry name" value="MurB_C_sf"/>
</dbReference>
<keyword evidence="12 16" id="KW-0560">Oxidoreductase</keyword>
<dbReference type="PROSITE" id="PS51387">
    <property type="entry name" value="FAD_PCMH"/>
    <property type="match status" value="1"/>
</dbReference>
<dbReference type="GO" id="GO:0009252">
    <property type="term" value="P:peptidoglycan biosynthetic process"/>
    <property type="evidence" value="ECO:0007669"/>
    <property type="project" value="UniProtKB-UniRule"/>
</dbReference>
<keyword evidence="8 16" id="KW-0274">FAD</keyword>
<comment type="similarity">
    <text evidence="16">Belongs to the MurB family.</text>
</comment>
<keyword evidence="6 16" id="KW-0132">Cell division</keyword>
<evidence type="ECO:0000313" key="18">
    <source>
        <dbReference type="EMBL" id="OGY51527.1"/>
    </source>
</evidence>
<dbReference type="GO" id="GO:0008360">
    <property type="term" value="P:regulation of cell shape"/>
    <property type="evidence" value="ECO:0007669"/>
    <property type="project" value="UniProtKB-KW"/>
</dbReference>
<gene>
    <name evidence="16" type="primary">murB</name>
    <name evidence="18" type="ORF">A3A02_01830</name>
</gene>
<keyword evidence="14 16" id="KW-0961">Cell wall biogenesis/degradation</keyword>
<evidence type="ECO:0000256" key="14">
    <source>
        <dbReference type="ARBA" id="ARBA00023316"/>
    </source>
</evidence>
<dbReference type="PANTHER" id="PTHR21071">
    <property type="entry name" value="UDP-N-ACETYLENOLPYRUVOYLGLUCOSAMINE REDUCTASE"/>
    <property type="match status" value="1"/>
</dbReference>
<keyword evidence="9 16" id="KW-0521">NADP</keyword>
<feature type="active site" evidence="16">
    <location>
        <position position="315"/>
    </location>
</feature>
<evidence type="ECO:0000256" key="12">
    <source>
        <dbReference type="ARBA" id="ARBA00023002"/>
    </source>
</evidence>
<evidence type="ECO:0000256" key="5">
    <source>
        <dbReference type="ARBA" id="ARBA00022490"/>
    </source>
</evidence>
<protein>
    <recommendedName>
        <fullName evidence="16">UDP-N-acetylenolpyruvoylglucosamine reductase</fullName>
        <ecNumber evidence="16">1.3.1.98</ecNumber>
    </recommendedName>
    <alternativeName>
        <fullName evidence="16">UDP-N-acetylmuramate dehydrogenase</fullName>
    </alternativeName>
</protein>
<evidence type="ECO:0000256" key="10">
    <source>
        <dbReference type="ARBA" id="ARBA00022960"/>
    </source>
</evidence>
<evidence type="ECO:0000256" key="7">
    <source>
        <dbReference type="ARBA" id="ARBA00022630"/>
    </source>
</evidence>
<evidence type="ECO:0000256" key="1">
    <source>
        <dbReference type="ARBA" id="ARBA00001974"/>
    </source>
</evidence>
<dbReference type="EC" id="1.3.1.98" evidence="16"/>
<name>A0A1G1YJ73_9BACT</name>
<keyword evidence="10 16" id="KW-0133">Cell shape</keyword>
<dbReference type="SUPFAM" id="SSF56194">
    <property type="entry name" value="Uridine diphospho-N-Acetylenolpyruvylglucosamine reductase, MurB, C-terminal domain"/>
    <property type="match status" value="1"/>
</dbReference>
<feature type="active site" description="Proton donor" evidence="16">
    <location>
        <position position="221"/>
    </location>
</feature>
<organism evidence="18 19">
    <name type="scientific">Candidatus Buchananbacteria bacterium RIFCSPLOWO2_01_FULL_39_33</name>
    <dbReference type="NCBI Taxonomy" id="1797543"/>
    <lineage>
        <taxon>Bacteria</taxon>
        <taxon>Candidatus Buchananiibacteriota</taxon>
    </lineage>
</organism>
<keyword evidence="5 16" id="KW-0963">Cytoplasm</keyword>
<dbReference type="GO" id="GO:0005829">
    <property type="term" value="C:cytosol"/>
    <property type="evidence" value="ECO:0007669"/>
    <property type="project" value="TreeGrafter"/>
</dbReference>
<comment type="pathway">
    <text evidence="4 16">Cell wall biogenesis; peptidoglycan biosynthesis.</text>
</comment>
<dbReference type="InterPro" id="IPR016166">
    <property type="entry name" value="FAD-bd_PCMH"/>
</dbReference>
<keyword evidence="7 16" id="KW-0285">Flavoprotein</keyword>
<evidence type="ECO:0000256" key="15">
    <source>
        <dbReference type="ARBA" id="ARBA00048914"/>
    </source>
</evidence>
<dbReference type="Pfam" id="PF02873">
    <property type="entry name" value="MurB_C"/>
    <property type="match status" value="1"/>
</dbReference>
<evidence type="ECO:0000313" key="19">
    <source>
        <dbReference type="Proteomes" id="UP000177376"/>
    </source>
</evidence>
<dbReference type="InterPro" id="IPR011601">
    <property type="entry name" value="MurB_C"/>
</dbReference>
<dbReference type="Gene3D" id="3.30.465.10">
    <property type="match status" value="1"/>
</dbReference>
<feature type="domain" description="FAD-binding PCMH-type" evidence="17">
    <location>
        <begin position="28"/>
        <end position="193"/>
    </location>
</feature>
<evidence type="ECO:0000256" key="3">
    <source>
        <dbReference type="ARBA" id="ARBA00004496"/>
    </source>
</evidence>
<evidence type="ECO:0000259" key="17">
    <source>
        <dbReference type="PROSITE" id="PS51387"/>
    </source>
</evidence>
<evidence type="ECO:0000256" key="13">
    <source>
        <dbReference type="ARBA" id="ARBA00023306"/>
    </source>
</evidence>
<dbReference type="InterPro" id="IPR003170">
    <property type="entry name" value="MurB"/>
</dbReference>
<evidence type="ECO:0000256" key="4">
    <source>
        <dbReference type="ARBA" id="ARBA00004752"/>
    </source>
</evidence>
<dbReference type="GO" id="GO:0051301">
    <property type="term" value="P:cell division"/>
    <property type="evidence" value="ECO:0007669"/>
    <property type="project" value="UniProtKB-KW"/>
</dbReference>
<dbReference type="PANTHER" id="PTHR21071:SF4">
    <property type="entry name" value="UDP-N-ACETYLENOLPYRUVOYLGLUCOSAMINE REDUCTASE"/>
    <property type="match status" value="1"/>
</dbReference>